<organism evidence="1 2">
    <name type="scientific">Psilocybe cubensis</name>
    <name type="common">Psychedelic mushroom</name>
    <name type="synonym">Stropharia cubensis</name>
    <dbReference type="NCBI Taxonomy" id="181762"/>
    <lineage>
        <taxon>Eukaryota</taxon>
        <taxon>Fungi</taxon>
        <taxon>Dikarya</taxon>
        <taxon>Basidiomycota</taxon>
        <taxon>Agaricomycotina</taxon>
        <taxon>Agaricomycetes</taxon>
        <taxon>Agaricomycetidae</taxon>
        <taxon>Agaricales</taxon>
        <taxon>Agaricineae</taxon>
        <taxon>Strophariaceae</taxon>
        <taxon>Psilocybe</taxon>
    </lineage>
</organism>
<protein>
    <submittedName>
        <fullName evidence="1">Protein-S-isoprenylcysteine O-methyltransferase</fullName>
    </submittedName>
</protein>
<comment type="caution">
    <text evidence="1">The sequence shown here is derived from an EMBL/GenBank/DDBJ whole genome shotgun (WGS) entry which is preliminary data.</text>
</comment>
<name>A0ACB8GGL4_PSICU</name>
<dbReference type="EMBL" id="JAFIQS020000013">
    <property type="protein sequence ID" value="KAH9474728.1"/>
    <property type="molecule type" value="Genomic_DNA"/>
</dbReference>
<evidence type="ECO:0000313" key="1">
    <source>
        <dbReference type="EMBL" id="KAH9474728.1"/>
    </source>
</evidence>
<reference evidence="1" key="1">
    <citation type="submission" date="2021-10" db="EMBL/GenBank/DDBJ databases">
        <title>Psilocybe cubensis genome.</title>
        <authorList>
            <person name="Mckernan K.J."/>
            <person name="Crawford S."/>
            <person name="Trippe A."/>
            <person name="Kane L.T."/>
            <person name="Mclaughlin S."/>
        </authorList>
    </citation>
    <scope>NUCLEOTIDE SEQUENCE</scope>
    <source>
        <strain evidence="1">MGC-MH-2018</strain>
    </source>
</reference>
<dbReference type="Proteomes" id="UP000664032">
    <property type="component" value="Unassembled WGS sequence"/>
</dbReference>
<keyword evidence="2" id="KW-1185">Reference proteome</keyword>
<evidence type="ECO:0000313" key="2">
    <source>
        <dbReference type="Proteomes" id="UP000664032"/>
    </source>
</evidence>
<gene>
    <name evidence="1" type="ORF">JR316_0013193</name>
</gene>
<sequence length="237" mass="26342">MSLAKVPIVAVLSLAFKEMLTSPHPDPPKGEEVPSASVDVSIARDIILTSSYVGQIILGTAEIATILAYTSPSSPLSQHLLSALTFPGGDPSRLRLNAFSILGAILWLAGAAIRMQSYQHMGKFFRFTVSIQKDHKLITTGPYAYVRHPSYSGLMLADIGWFLWNGSQGSWIRESGLWSHSIGRSVLTLFTVCFILSPPFVTFLRVEKEDDALKKQFGKEWLEWREKVPYRIIPGVY</sequence>
<proteinExistence type="predicted"/>
<accession>A0ACB8GGL4</accession>